<protein>
    <submittedName>
        <fullName evidence="3">Ubiquinol-cytochrome C chaperone</fullName>
    </submittedName>
</protein>
<accession>A0A5C6TSZ5</accession>
<dbReference type="OrthoDB" id="7158889at2"/>
<dbReference type="RefSeq" id="WP_147042711.1">
    <property type="nucleotide sequence ID" value="NZ_BAABIR010000006.1"/>
</dbReference>
<dbReference type="InterPro" id="IPR021150">
    <property type="entry name" value="Ubiq_cyt_c_chap"/>
</dbReference>
<comment type="similarity">
    <text evidence="1">Belongs to the UPF0174 family.</text>
</comment>
<dbReference type="EMBL" id="VOQQ01000001">
    <property type="protein sequence ID" value="TXC63300.1"/>
    <property type="molecule type" value="Genomic_DNA"/>
</dbReference>
<gene>
    <name evidence="3" type="ORF">FRZ32_06260</name>
</gene>
<evidence type="ECO:0000313" key="4">
    <source>
        <dbReference type="Proteomes" id="UP000321249"/>
    </source>
</evidence>
<evidence type="ECO:0000313" key="3">
    <source>
        <dbReference type="EMBL" id="TXC63300.1"/>
    </source>
</evidence>
<evidence type="ECO:0000256" key="1">
    <source>
        <dbReference type="ARBA" id="ARBA00006436"/>
    </source>
</evidence>
<dbReference type="Pfam" id="PF03981">
    <property type="entry name" value="Ubiq_cyt_C_chap"/>
    <property type="match status" value="1"/>
</dbReference>
<comment type="caution">
    <text evidence="3">The sequence shown here is derived from an EMBL/GenBank/DDBJ whole genome shotgun (WGS) entry which is preliminary data.</text>
</comment>
<reference evidence="3 4" key="1">
    <citation type="journal article" date="2015" name="J. Microbiol.">
        <title>Sphingosinicella ginsenosidimutans sp. nov., with ginsenoside converting activity.</title>
        <authorList>
            <person name="Kim J.K."/>
            <person name="Kang M.S."/>
            <person name="Park S.C."/>
            <person name="Kim K.M."/>
            <person name="Choi K."/>
            <person name="Yoon M.H."/>
            <person name="Im W.T."/>
        </authorList>
    </citation>
    <scope>NUCLEOTIDE SEQUENCE [LARGE SCALE GENOMIC DNA]</scope>
    <source>
        <strain evidence="3 4">BS-11</strain>
    </source>
</reference>
<proteinExistence type="inferred from homology"/>
<dbReference type="Proteomes" id="UP000321249">
    <property type="component" value="Unassembled WGS sequence"/>
</dbReference>
<sequence>MTSVLRRIFGTADPRDAWRALYDAIVARGRDPFWYRDGGVPDSIDGRFDMIAALTALVLLRLEDEGEAGRAPAVFLGELFVADMDSSLREIGIGDYVVGKHIGRMMSALGGRLAAFRAAAPDGDLAPAVARNIFHEAPPAPAALAAVAGRLASFRAALAERTLDDLKAARLP</sequence>
<feature type="domain" description="Ubiquinol-cytochrome c chaperone" evidence="2">
    <location>
        <begin position="37"/>
        <end position="166"/>
    </location>
</feature>
<organism evidence="3 4">
    <name type="scientific">Allosphingosinicella ginsenosidimutans</name>
    <dbReference type="NCBI Taxonomy" id="1176539"/>
    <lineage>
        <taxon>Bacteria</taxon>
        <taxon>Pseudomonadati</taxon>
        <taxon>Pseudomonadota</taxon>
        <taxon>Alphaproteobacteria</taxon>
        <taxon>Sphingomonadales</taxon>
        <taxon>Sphingomonadaceae</taxon>
        <taxon>Allosphingosinicella</taxon>
    </lineage>
</organism>
<keyword evidence="4" id="KW-1185">Reference proteome</keyword>
<dbReference type="AlphaFoldDB" id="A0A5C6TSZ5"/>
<evidence type="ECO:0000259" key="2">
    <source>
        <dbReference type="Pfam" id="PF03981"/>
    </source>
</evidence>
<name>A0A5C6TSZ5_9SPHN</name>